<dbReference type="InParanoid" id="A0A1Z5JV46"/>
<reference evidence="1 2" key="1">
    <citation type="journal article" date="2015" name="Plant Cell">
        <title>Oil accumulation by the oleaginous diatom Fistulifera solaris as revealed by the genome and transcriptome.</title>
        <authorList>
            <person name="Tanaka T."/>
            <person name="Maeda Y."/>
            <person name="Veluchamy A."/>
            <person name="Tanaka M."/>
            <person name="Abida H."/>
            <person name="Marechal E."/>
            <person name="Bowler C."/>
            <person name="Muto M."/>
            <person name="Sunaga Y."/>
            <person name="Tanaka M."/>
            <person name="Yoshino T."/>
            <person name="Taniguchi T."/>
            <person name="Fukuda Y."/>
            <person name="Nemoto M."/>
            <person name="Matsumoto M."/>
            <person name="Wong P.S."/>
            <person name="Aburatani S."/>
            <person name="Fujibuchi W."/>
        </authorList>
    </citation>
    <scope>NUCLEOTIDE SEQUENCE [LARGE SCALE GENOMIC DNA]</scope>
    <source>
        <strain evidence="1 2">JPCC DA0580</strain>
    </source>
</reference>
<evidence type="ECO:0000313" key="1">
    <source>
        <dbReference type="EMBL" id="GAX17925.1"/>
    </source>
</evidence>
<dbReference type="AlphaFoldDB" id="A0A1Z5JV46"/>
<accession>A0A1Z5JV46</accession>
<dbReference type="EMBL" id="BDSP01000123">
    <property type="protein sequence ID" value="GAX17925.1"/>
    <property type="molecule type" value="Genomic_DNA"/>
</dbReference>
<comment type="caution">
    <text evidence="1">The sequence shown here is derived from an EMBL/GenBank/DDBJ whole genome shotgun (WGS) entry which is preliminary data.</text>
</comment>
<dbReference type="Proteomes" id="UP000198406">
    <property type="component" value="Unassembled WGS sequence"/>
</dbReference>
<sequence>MEHDNNGPLLGLIHPSLLKPGQVARWTETGVAPTCKLLRKPVSLEELKGHQHRFAILHDNDVMIYVTTRKADISNRAVKNNSCVCFKFGGDVVFIVGPNDNAIAQTLSCLMDLEKESTKSYSFEVSGSWGNIFDFSAAGSQCLERLCEFAFSNKVEFHRMLLSAEQSAVLATRRHPMNLSLRNCRFADGGTAFVDELKVRRESFGSLQLCNSSPFDARNMQQFLQVDCLDHFGAKVIKGTFAPLSTKADSVHLNEETQNNIDADDIGNLNICARKLSLCLTVKRTFQRIQVLGLLRRLAQLGHLIELKIAFWSLNDSHSVPNANAITQELIRTVKANTSLQVLDLTTHGIYLNWKTRHLKELFDGVKDHEALRTLKISCPDGGDCEDVCGPSFIHLRRLLSHKRNLAVVGDFGGVYTDGDLVDEIYSFNRFFMGSASIVDEALSRRSSLVTTALVESASYDFRLNALLLANHADILCELIQFVDSDVMEVQERPPRGPVRKRRRN</sequence>
<protein>
    <submittedName>
        <fullName evidence="1">Uncharacterized protein</fullName>
    </submittedName>
</protein>
<name>A0A1Z5JV46_FISSO</name>
<gene>
    <name evidence="1" type="ORF">FisN_18Hu133</name>
</gene>
<evidence type="ECO:0000313" key="2">
    <source>
        <dbReference type="Proteomes" id="UP000198406"/>
    </source>
</evidence>
<keyword evidence="2" id="KW-1185">Reference proteome</keyword>
<organism evidence="1 2">
    <name type="scientific">Fistulifera solaris</name>
    <name type="common">Oleaginous diatom</name>
    <dbReference type="NCBI Taxonomy" id="1519565"/>
    <lineage>
        <taxon>Eukaryota</taxon>
        <taxon>Sar</taxon>
        <taxon>Stramenopiles</taxon>
        <taxon>Ochrophyta</taxon>
        <taxon>Bacillariophyta</taxon>
        <taxon>Bacillariophyceae</taxon>
        <taxon>Bacillariophycidae</taxon>
        <taxon>Naviculales</taxon>
        <taxon>Naviculaceae</taxon>
        <taxon>Fistulifera</taxon>
    </lineage>
</organism>
<proteinExistence type="predicted"/>